<name>A0A0E9RUI9_ANGAN</name>
<evidence type="ECO:0000313" key="1">
    <source>
        <dbReference type="EMBL" id="JAH32816.1"/>
    </source>
</evidence>
<reference evidence="1" key="2">
    <citation type="journal article" date="2015" name="Fish Shellfish Immunol.">
        <title>Early steps in the European eel (Anguilla anguilla)-Vibrio vulnificus interaction in the gills: Role of the RtxA13 toxin.</title>
        <authorList>
            <person name="Callol A."/>
            <person name="Pajuelo D."/>
            <person name="Ebbesson L."/>
            <person name="Teles M."/>
            <person name="MacKenzie S."/>
            <person name="Amaro C."/>
        </authorList>
    </citation>
    <scope>NUCLEOTIDE SEQUENCE</scope>
</reference>
<accession>A0A0E9RUI9</accession>
<organism evidence="1">
    <name type="scientific">Anguilla anguilla</name>
    <name type="common">European freshwater eel</name>
    <name type="synonym">Muraena anguilla</name>
    <dbReference type="NCBI Taxonomy" id="7936"/>
    <lineage>
        <taxon>Eukaryota</taxon>
        <taxon>Metazoa</taxon>
        <taxon>Chordata</taxon>
        <taxon>Craniata</taxon>
        <taxon>Vertebrata</taxon>
        <taxon>Euteleostomi</taxon>
        <taxon>Actinopterygii</taxon>
        <taxon>Neopterygii</taxon>
        <taxon>Teleostei</taxon>
        <taxon>Anguilliformes</taxon>
        <taxon>Anguillidae</taxon>
        <taxon>Anguilla</taxon>
    </lineage>
</organism>
<sequence>MFFTLKFSQNISKHLSKAKLLV</sequence>
<dbReference type="AlphaFoldDB" id="A0A0E9RUI9"/>
<dbReference type="EMBL" id="GBXM01075761">
    <property type="protein sequence ID" value="JAH32816.1"/>
    <property type="molecule type" value="Transcribed_RNA"/>
</dbReference>
<reference evidence="1" key="1">
    <citation type="submission" date="2014-11" db="EMBL/GenBank/DDBJ databases">
        <authorList>
            <person name="Amaro Gonzalez C."/>
        </authorList>
    </citation>
    <scope>NUCLEOTIDE SEQUENCE</scope>
</reference>
<proteinExistence type="predicted"/>
<protein>
    <submittedName>
        <fullName evidence="1">Uncharacterized protein</fullName>
    </submittedName>
</protein>